<evidence type="ECO:0000313" key="1">
    <source>
        <dbReference type="EMBL" id="PIN26220.1"/>
    </source>
</evidence>
<sequence length="228" mass="25881">MGGIGHCIPTRFPKLIPQPIATPRASARRNYELPTAVQKKKTKPRLITISTSDGKWHAKWNYDYTFSLQELQLQDLCDDDIHKDTNVFISLCLQKHAGLGLSVEGRIVTCFTRKCCNCCSPYSREINTTFTVWILPTTRRIRDSSNPLPDIGGDDPSVIYVKPGYEADLDSVIQDTIRLATSVEETCSESCEKSEPKLLHLGAKNTASTEKRWYKLLELKKKHDFMKM</sequence>
<dbReference type="InterPro" id="IPR044985">
    <property type="entry name" value="YceD_plant"/>
</dbReference>
<accession>A0A2G9I9A8</accession>
<dbReference type="EMBL" id="NKXS01000132">
    <property type="protein sequence ID" value="PIN26220.1"/>
    <property type="molecule type" value="Genomic_DNA"/>
</dbReference>
<dbReference type="Proteomes" id="UP000231279">
    <property type="component" value="Unassembled WGS sequence"/>
</dbReference>
<dbReference type="PANTHER" id="PTHR37734:SF1">
    <property type="entry name" value="LARGE RIBOSOMAL RNA SUBUNIT ACCUMULATION PROTEIN YCED HOMOLOG 2, CHLOROPLASTIC"/>
    <property type="match status" value="1"/>
</dbReference>
<name>A0A2G9I9A8_9LAMI</name>
<reference evidence="2" key="1">
    <citation type="journal article" date="2018" name="Gigascience">
        <title>Genome assembly of the Pink Ipe (Handroanthus impetiginosus, Bignoniaceae), a highly valued, ecologically keystone Neotropical timber forest tree.</title>
        <authorList>
            <person name="Silva-Junior O.B."/>
            <person name="Grattapaglia D."/>
            <person name="Novaes E."/>
            <person name="Collevatti R.G."/>
        </authorList>
    </citation>
    <scope>NUCLEOTIDE SEQUENCE [LARGE SCALE GENOMIC DNA]</scope>
    <source>
        <strain evidence="2">cv. UFG-1</strain>
    </source>
</reference>
<gene>
    <name evidence="1" type="ORF">CDL12_01035</name>
</gene>
<dbReference type="STRING" id="429701.A0A2G9I9A8"/>
<dbReference type="OrthoDB" id="1912778at2759"/>
<evidence type="ECO:0000313" key="2">
    <source>
        <dbReference type="Proteomes" id="UP000231279"/>
    </source>
</evidence>
<protein>
    <submittedName>
        <fullName evidence="1">Uncharacterized protein</fullName>
    </submittedName>
</protein>
<dbReference type="Pfam" id="PF02620">
    <property type="entry name" value="YceD"/>
    <property type="match status" value="1"/>
</dbReference>
<keyword evidence="2" id="KW-1185">Reference proteome</keyword>
<dbReference type="InterPro" id="IPR003772">
    <property type="entry name" value="YceD"/>
</dbReference>
<dbReference type="AlphaFoldDB" id="A0A2G9I9A8"/>
<organism evidence="1 2">
    <name type="scientific">Handroanthus impetiginosus</name>
    <dbReference type="NCBI Taxonomy" id="429701"/>
    <lineage>
        <taxon>Eukaryota</taxon>
        <taxon>Viridiplantae</taxon>
        <taxon>Streptophyta</taxon>
        <taxon>Embryophyta</taxon>
        <taxon>Tracheophyta</taxon>
        <taxon>Spermatophyta</taxon>
        <taxon>Magnoliopsida</taxon>
        <taxon>eudicotyledons</taxon>
        <taxon>Gunneridae</taxon>
        <taxon>Pentapetalae</taxon>
        <taxon>asterids</taxon>
        <taxon>lamiids</taxon>
        <taxon>Lamiales</taxon>
        <taxon>Bignoniaceae</taxon>
        <taxon>Crescentiina</taxon>
        <taxon>Tabebuia alliance</taxon>
        <taxon>Handroanthus</taxon>
    </lineage>
</organism>
<proteinExistence type="predicted"/>
<dbReference type="PANTHER" id="PTHR37734">
    <property type="entry name" value="LARGE RIBOSOMAL RNA SUBUNIT ACCUMULATION PROTEIN YCED HOMOLOG 2, CHLOROPLASTIC"/>
    <property type="match status" value="1"/>
</dbReference>
<comment type="caution">
    <text evidence="1">The sequence shown here is derived from an EMBL/GenBank/DDBJ whole genome shotgun (WGS) entry which is preliminary data.</text>
</comment>